<dbReference type="KEGG" id="vg:80019896"/>
<organism evidence="1 2">
    <name type="scientific">Microbacterium phage Pumpernickel</name>
    <dbReference type="NCBI Taxonomy" id="2885983"/>
    <lineage>
        <taxon>Viruses</taxon>
        <taxon>Duplodnaviria</taxon>
        <taxon>Heunggongvirae</taxon>
        <taxon>Uroviricota</taxon>
        <taxon>Caudoviricetes</taxon>
        <taxon>Pumpernickelvirus</taxon>
        <taxon>Pumpernickelvirus pumpernickel</taxon>
    </lineage>
</organism>
<proteinExistence type="predicted"/>
<evidence type="ECO:0000313" key="2">
    <source>
        <dbReference type="Proteomes" id="UP000827768"/>
    </source>
</evidence>
<sequence>MTKYYYETDYIYNVFGADEHLVVSLWKETKNGKKVKWVAEWKWSTFLSDSWAWSRAEKRIRKLRATYDAEPM</sequence>
<keyword evidence="2" id="KW-1185">Reference proteome</keyword>
<gene>
    <name evidence="1" type="primary">255</name>
    <name evidence="1" type="ORF">SEA_PUMPERNICKEL_255</name>
</gene>
<dbReference type="RefSeq" id="YP_010755245.1">
    <property type="nucleotide sequence ID" value="NC_073468.1"/>
</dbReference>
<dbReference type="EMBL" id="OK040790">
    <property type="protein sequence ID" value="UDL16005.1"/>
    <property type="molecule type" value="Genomic_DNA"/>
</dbReference>
<name>A0AAE8Y7B8_9CAUD</name>
<protein>
    <submittedName>
        <fullName evidence="1">Uncharacterized protein</fullName>
    </submittedName>
</protein>
<dbReference type="Proteomes" id="UP000827768">
    <property type="component" value="Segment"/>
</dbReference>
<reference evidence="1" key="1">
    <citation type="submission" date="2021-09" db="EMBL/GenBank/DDBJ databases">
        <authorList>
            <person name="Andersen S.H."/>
            <person name="Beall E.A."/>
            <person name="Cappelle B."/>
            <person name="Falteisek K.J."/>
            <person name="Fenske B.A."/>
            <person name="Gansluckner N.W."/>
            <person name="Gilbertson S.M."/>
            <person name="Krings K.J."/>
            <person name="Mobeck M."/>
            <person name="Odeku J.O."/>
            <person name="Poncelet M.E."/>
            <person name="Rohr J.R."/>
            <person name="Rolands L."/>
            <person name="Whipple C.D."/>
            <person name="Whipple E.M."/>
            <person name="Spring A.M."/>
            <person name="Klyczek K."/>
            <person name="Garlena R.A."/>
            <person name="Russell D.A."/>
            <person name="Pope W.H."/>
            <person name="Jacobs-Sera D."/>
            <person name="Hatfull G.F."/>
        </authorList>
    </citation>
    <scope>NUCLEOTIDE SEQUENCE</scope>
</reference>
<evidence type="ECO:0000313" key="1">
    <source>
        <dbReference type="EMBL" id="UDL16005.1"/>
    </source>
</evidence>
<accession>A0AAE8Y7B8</accession>
<dbReference type="GeneID" id="80019896"/>